<feature type="non-terminal residue" evidence="2">
    <location>
        <position position="109"/>
    </location>
</feature>
<dbReference type="EMBL" id="KK103687">
    <property type="protein sequence ID" value="KIY95116.1"/>
    <property type="molecule type" value="Genomic_DNA"/>
</dbReference>
<dbReference type="OrthoDB" id="7486196at2759"/>
<dbReference type="AlphaFoldDB" id="A0A0D2M0X6"/>
<dbReference type="InterPro" id="IPR040441">
    <property type="entry name" value="CFA20/CFAP20DC"/>
</dbReference>
<organism evidence="2 3">
    <name type="scientific">Monoraphidium neglectum</name>
    <dbReference type="NCBI Taxonomy" id="145388"/>
    <lineage>
        <taxon>Eukaryota</taxon>
        <taxon>Viridiplantae</taxon>
        <taxon>Chlorophyta</taxon>
        <taxon>core chlorophytes</taxon>
        <taxon>Chlorophyceae</taxon>
        <taxon>CS clade</taxon>
        <taxon>Sphaeropleales</taxon>
        <taxon>Selenastraceae</taxon>
        <taxon>Monoraphidium</taxon>
    </lineage>
</organism>
<dbReference type="STRING" id="145388.A0A0D2M0X6"/>
<proteinExistence type="predicted"/>
<dbReference type="Pfam" id="PF05018">
    <property type="entry name" value="CFA20_dom"/>
    <property type="match status" value="1"/>
</dbReference>
<gene>
    <name evidence="2" type="ORF">MNEG_12843</name>
</gene>
<evidence type="ECO:0000259" key="1">
    <source>
        <dbReference type="Pfam" id="PF05018"/>
    </source>
</evidence>
<dbReference type="InterPro" id="IPR007714">
    <property type="entry name" value="CFA20_dom"/>
</dbReference>
<feature type="domain" description="CFA20" evidence="1">
    <location>
        <begin position="1"/>
        <end position="109"/>
    </location>
</feature>
<dbReference type="Proteomes" id="UP000054498">
    <property type="component" value="Unassembled WGS sequence"/>
</dbReference>
<sequence length="109" mass="12525">MFKNSYQSGFLSLLYSIGSKPLQIWDQDVREGHVKRVTDEDIQGAVLELAADNIANVSISCPADPNKNLGIKLPHLTLLVKNMRRYFSFEVHVIDDMNVRRRFRASNYQ</sequence>
<dbReference type="GeneID" id="25730246"/>
<dbReference type="KEGG" id="mng:MNEG_12843"/>
<dbReference type="PANTHER" id="PTHR12458">
    <property type="entry name" value="ORF PROTEIN"/>
    <property type="match status" value="1"/>
</dbReference>
<evidence type="ECO:0000313" key="3">
    <source>
        <dbReference type="Proteomes" id="UP000054498"/>
    </source>
</evidence>
<keyword evidence="3" id="KW-1185">Reference proteome</keyword>
<evidence type="ECO:0000313" key="2">
    <source>
        <dbReference type="EMBL" id="KIY95116.1"/>
    </source>
</evidence>
<name>A0A0D2M0X6_9CHLO</name>
<dbReference type="RefSeq" id="XP_013894136.1">
    <property type="nucleotide sequence ID" value="XM_014038682.1"/>
</dbReference>
<reference evidence="2 3" key="1">
    <citation type="journal article" date="2013" name="BMC Genomics">
        <title>Reconstruction of the lipid metabolism for the microalga Monoraphidium neglectum from its genome sequence reveals characteristics suitable for biofuel production.</title>
        <authorList>
            <person name="Bogen C."/>
            <person name="Al-Dilaimi A."/>
            <person name="Albersmeier A."/>
            <person name="Wichmann J."/>
            <person name="Grundmann M."/>
            <person name="Rupp O."/>
            <person name="Lauersen K.J."/>
            <person name="Blifernez-Klassen O."/>
            <person name="Kalinowski J."/>
            <person name="Goesmann A."/>
            <person name="Mussgnug J.H."/>
            <person name="Kruse O."/>
        </authorList>
    </citation>
    <scope>NUCLEOTIDE SEQUENCE [LARGE SCALE GENOMIC DNA]</scope>
    <source>
        <strain evidence="2 3">SAG 48.87</strain>
    </source>
</reference>
<protein>
    <recommendedName>
        <fullName evidence="1">CFA20 domain-containing protein</fullName>
    </recommendedName>
</protein>
<accession>A0A0D2M0X6</accession>